<sequence length="398" mass="41560">MNTDRVRRIALCSWILTPAVAVTMALASCGADTSDAGSSDQASVVGLIEIKGDSPNALNDYNNGAQLAVDNVNASGGVLGKPLKYERIPASVTDPQAARTAYLKAVDENPSAIIGFPGGGSLEALTRDVDAAAIPMVHISSDGKLARGAESGSEWLFSINPDDTARATNAVALARKLGGRRIGIVATDETFGRVSTTNSIDAIEAAGLELGTVRYVPPTATDLTGTILDMRDSDVILSWTFPNVLALQLNQMNQNGIQTPVISGNSGPLVVAGNLVDDTARRPLNAVTPCAPSIGDSAIGRTFASEYQARYGMTPTASATQVYDAVRLLAAAMEEAGTVSNHEAIAESLRSIEWDQGACASVYKSDDAQFLGHQMVVEAFAGDGSIIDRYEVAPTSER</sequence>
<dbReference type="InterPro" id="IPR028082">
    <property type="entry name" value="Peripla_BP_I"/>
</dbReference>
<evidence type="ECO:0000313" key="6">
    <source>
        <dbReference type="Proteomes" id="UP000239290"/>
    </source>
</evidence>
<feature type="chain" id="PRO_5039399082" description="Leucine-binding protein domain-containing protein" evidence="3">
    <location>
        <begin position="28"/>
        <end position="398"/>
    </location>
</feature>
<evidence type="ECO:0000259" key="4">
    <source>
        <dbReference type="Pfam" id="PF13458"/>
    </source>
</evidence>
<dbReference type="Gene3D" id="3.40.50.2300">
    <property type="match status" value="2"/>
</dbReference>
<evidence type="ECO:0000256" key="3">
    <source>
        <dbReference type="SAM" id="SignalP"/>
    </source>
</evidence>
<proteinExistence type="inferred from homology"/>
<reference evidence="6" key="1">
    <citation type="submission" date="2018-02" db="EMBL/GenBank/DDBJ databases">
        <title>Draft genome sequencing of Rhodococcus opacus KU647198.</title>
        <authorList>
            <person name="Zheng B.-X."/>
        </authorList>
    </citation>
    <scope>NUCLEOTIDE SEQUENCE [LARGE SCALE GENOMIC DNA]</scope>
    <source>
        <strain evidence="6">04-OD7</strain>
    </source>
</reference>
<dbReference type="InterPro" id="IPR028081">
    <property type="entry name" value="Leu-bd"/>
</dbReference>
<keyword evidence="2 3" id="KW-0732">Signal</keyword>
<dbReference type="SUPFAM" id="SSF53822">
    <property type="entry name" value="Periplasmic binding protein-like I"/>
    <property type="match status" value="1"/>
</dbReference>
<feature type="signal peptide" evidence="3">
    <location>
        <begin position="1"/>
        <end position="27"/>
    </location>
</feature>
<evidence type="ECO:0000256" key="2">
    <source>
        <dbReference type="ARBA" id="ARBA00022729"/>
    </source>
</evidence>
<comment type="caution">
    <text evidence="5">The sequence shown here is derived from an EMBL/GenBank/DDBJ whole genome shotgun (WGS) entry which is preliminary data.</text>
</comment>
<dbReference type="PANTHER" id="PTHR30483">
    <property type="entry name" value="LEUCINE-SPECIFIC-BINDING PROTEIN"/>
    <property type="match status" value="1"/>
</dbReference>
<comment type="similarity">
    <text evidence="1">Belongs to the leucine-binding protein family.</text>
</comment>
<evidence type="ECO:0000313" key="5">
    <source>
        <dbReference type="EMBL" id="PQP11152.1"/>
    </source>
</evidence>
<name>A0A2S8I9W2_RHOOP</name>
<dbReference type="PROSITE" id="PS51257">
    <property type="entry name" value="PROKAR_LIPOPROTEIN"/>
    <property type="match status" value="1"/>
</dbReference>
<dbReference type="Proteomes" id="UP000239290">
    <property type="component" value="Unassembled WGS sequence"/>
</dbReference>
<dbReference type="EMBL" id="PUIO01000120">
    <property type="protein sequence ID" value="PQP11152.1"/>
    <property type="molecule type" value="Genomic_DNA"/>
</dbReference>
<dbReference type="AlphaFoldDB" id="A0A2S8I9W2"/>
<dbReference type="PANTHER" id="PTHR30483:SF6">
    <property type="entry name" value="PERIPLASMIC BINDING PROTEIN OF ABC TRANSPORTER FOR NATURAL AMINO ACIDS"/>
    <property type="match status" value="1"/>
</dbReference>
<evidence type="ECO:0000256" key="1">
    <source>
        <dbReference type="ARBA" id="ARBA00010062"/>
    </source>
</evidence>
<protein>
    <recommendedName>
        <fullName evidence="4">Leucine-binding protein domain-containing protein</fullName>
    </recommendedName>
</protein>
<dbReference type="Pfam" id="PF13458">
    <property type="entry name" value="Peripla_BP_6"/>
    <property type="match status" value="1"/>
</dbReference>
<organism evidence="5 6">
    <name type="scientific">Rhodococcus opacus</name>
    <name type="common">Nocardia opaca</name>
    <dbReference type="NCBI Taxonomy" id="37919"/>
    <lineage>
        <taxon>Bacteria</taxon>
        <taxon>Bacillati</taxon>
        <taxon>Actinomycetota</taxon>
        <taxon>Actinomycetes</taxon>
        <taxon>Mycobacteriales</taxon>
        <taxon>Nocardiaceae</taxon>
        <taxon>Rhodococcus</taxon>
    </lineage>
</organism>
<feature type="domain" description="Leucine-binding protein" evidence="4">
    <location>
        <begin position="50"/>
        <end position="375"/>
    </location>
</feature>
<dbReference type="InterPro" id="IPR051010">
    <property type="entry name" value="BCAA_transport"/>
</dbReference>
<gene>
    <name evidence="5" type="ORF">C5613_43570</name>
</gene>
<accession>A0A2S8I9W2</accession>